<keyword evidence="1" id="KW-0472">Membrane</keyword>
<keyword evidence="1" id="KW-1133">Transmembrane helix</keyword>
<gene>
    <name evidence="2" type="ORF">ENU09_00360</name>
    <name evidence="3" type="ORF">ENU20_00955</name>
</gene>
<accession>A0A7C4JL08</accession>
<name>A0A7C4JL08_STAMA</name>
<evidence type="ECO:0000313" key="2">
    <source>
        <dbReference type="EMBL" id="HGQ59168.1"/>
    </source>
</evidence>
<keyword evidence="1" id="KW-0812">Transmembrane</keyword>
<proteinExistence type="predicted"/>
<evidence type="ECO:0000256" key="1">
    <source>
        <dbReference type="SAM" id="Phobius"/>
    </source>
</evidence>
<dbReference type="EMBL" id="DTBP01000010">
    <property type="protein sequence ID" value="HGQ73636.1"/>
    <property type="molecule type" value="Genomic_DNA"/>
</dbReference>
<dbReference type="EMBL" id="DTBE01000009">
    <property type="protein sequence ID" value="HGQ59168.1"/>
    <property type="molecule type" value="Genomic_DNA"/>
</dbReference>
<dbReference type="AlphaFoldDB" id="A0A7C4JL08"/>
<feature type="transmembrane region" description="Helical" evidence="1">
    <location>
        <begin position="7"/>
        <end position="24"/>
    </location>
</feature>
<protein>
    <submittedName>
        <fullName evidence="3">Uncharacterized protein</fullName>
    </submittedName>
</protein>
<sequence length="378" mass="43280">MKEIIEYILSAIILISIIPIYNYVTGNLYSSPQFEVDVNFAYSLAERIAQILDKEAQAGNLSSPFFNPLESLIRELGFIGKKIGLYVEIISNGIKDIKLNGNLLEIETLIQGNLSILIVYRNGGMINLTINKPVENKDSMYIYRVVVNEPDNIVFIASLIDDGLYRYVNYLIRDEALILRIGSINKMLYLFSDKFIGDESSVNLVAYSWNFEIFNDTVTYRNITKIEQTRAERGQPGYIKVWNVYTNTTTLKYMCVRDDNTSSVNLHAYQVLLGSEVVEEKISYVVDVRGPKPRLINYTIEEINESTILGIKPINTPIYNTPVIIVRGTNGTWVAYWYPHNLSFGYGIPREIPVTEITLIKRIGMVDYVLKLYVWRLI</sequence>
<evidence type="ECO:0000313" key="3">
    <source>
        <dbReference type="EMBL" id="HGQ73636.1"/>
    </source>
</evidence>
<reference evidence="3" key="1">
    <citation type="journal article" date="2020" name="mSystems">
        <title>Genome- and Community-Level Interaction Insights into Carbon Utilization and Element Cycling Functions of Hydrothermarchaeota in Hydrothermal Sediment.</title>
        <authorList>
            <person name="Zhou Z."/>
            <person name="Liu Y."/>
            <person name="Xu W."/>
            <person name="Pan J."/>
            <person name="Luo Z.H."/>
            <person name="Li M."/>
        </authorList>
    </citation>
    <scope>NUCLEOTIDE SEQUENCE [LARGE SCALE GENOMIC DNA]</scope>
    <source>
        <strain evidence="2">SpSt-638</strain>
        <strain evidence="3">SpSt-648</strain>
    </source>
</reference>
<comment type="caution">
    <text evidence="3">The sequence shown here is derived from an EMBL/GenBank/DDBJ whole genome shotgun (WGS) entry which is preliminary data.</text>
</comment>
<organism evidence="3">
    <name type="scientific">Staphylothermus marinus</name>
    <dbReference type="NCBI Taxonomy" id="2280"/>
    <lineage>
        <taxon>Archaea</taxon>
        <taxon>Thermoproteota</taxon>
        <taxon>Thermoprotei</taxon>
        <taxon>Desulfurococcales</taxon>
        <taxon>Desulfurococcaceae</taxon>
        <taxon>Staphylothermus</taxon>
    </lineage>
</organism>